<gene>
    <name evidence="2" type="ORF">E1262_09150</name>
</gene>
<dbReference type="AlphaFoldDB" id="A0A4R5AGH7"/>
<protein>
    <submittedName>
        <fullName evidence="2">Aldo/keto reductase</fullName>
    </submittedName>
</protein>
<feature type="domain" description="NADP-dependent oxidoreductase" evidence="1">
    <location>
        <begin position="41"/>
        <end position="282"/>
    </location>
</feature>
<proteinExistence type="predicted"/>
<dbReference type="PANTHER" id="PTHR43312:SF1">
    <property type="entry name" value="NADP-DEPENDENT OXIDOREDUCTASE DOMAIN-CONTAINING PROTEIN"/>
    <property type="match status" value="1"/>
</dbReference>
<dbReference type="OrthoDB" id="5522046at2"/>
<dbReference type="InterPro" id="IPR023210">
    <property type="entry name" value="NADP_OxRdtase_dom"/>
</dbReference>
<evidence type="ECO:0000313" key="2">
    <source>
        <dbReference type="EMBL" id="TDD70540.1"/>
    </source>
</evidence>
<dbReference type="Proteomes" id="UP000295217">
    <property type="component" value="Unassembled WGS sequence"/>
</dbReference>
<dbReference type="InterPro" id="IPR036812">
    <property type="entry name" value="NAD(P)_OxRdtase_dom_sf"/>
</dbReference>
<dbReference type="Pfam" id="PF00248">
    <property type="entry name" value="Aldo_ket_red"/>
    <property type="match status" value="1"/>
</dbReference>
<name>A0A4R5AGH7_9ACTN</name>
<dbReference type="PANTHER" id="PTHR43312">
    <property type="entry name" value="D-THREO-ALDOSE 1-DEHYDROGENASE"/>
    <property type="match status" value="1"/>
</dbReference>
<sequence>MRGIGLGLAALGRPGYLTLGHGDDFRDGATVDDLRGRTHTVLDAAWAAGVRYVDAARSYGLAERFLGEWLAAHPGRRNELTVGSKWGYTYTADWRVDAEVHEVKDHSAATFERQWQETLTALGGPPDVYLVHSLTSDSSALDDAELLDRLAALTDDGVTVGFSASGPDQGAVIERALAVTAAGRAPFRAVQATWNVLEPSAGPALARVHDAGWLVVVKEGVANGRLTDRGDVARFRAAADAAGVAPDALALGAVLRQSFTDVALSGATTVHQLRSNLTASDVVPGDLPDDLAEDPKAYWATRSGLTWS</sequence>
<dbReference type="EMBL" id="SMLB01000009">
    <property type="protein sequence ID" value="TDD70540.1"/>
    <property type="molecule type" value="Genomic_DNA"/>
</dbReference>
<comment type="caution">
    <text evidence="2">The sequence shown here is derived from an EMBL/GenBank/DDBJ whole genome shotgun (WGS) entry which is preliminary data.</text>
</comment>
<reference evidence="2 3" key="1">
    <citation type="submission" date="2019-02" db="EMBL/GenBank/DDBJ databases">
        <title>Draft genome sequences of novel Actinobacteria.</title>
        <authorList>
            <person name="Sahin N."/>
            <person name="Ay H."/>
            <person name="Saygin H."/>
        </authorList>
    </citation>
    <scope>NUCLEOTIDE SEQUENCE [LARGE SCALE GENOMIC DNA]</scope>
    <source>
        <strain evidence="2 3">8K307</strain>
    </source>
</reference>
<dbReference type="InterPro" id="IPR053135">
    <property type="entry name" value="AKR2_Oxidoreductase"/>
</dbReference>
<dbReference type="Gene3D" id="3.20.20.100">
    <property type="entry name" value="NADP-dependent oxidoreductase domain"/>
    <property type="match status" value="1"/>
</dbReference>
<dbReference type="SUPFAM" id="SSF51430">
    <property type="entry name" value="NAD(P)-linked oxidoreductase"/>
    <property type="match status" value="1"/>
</dbReference>
<organism evidence="2 3">
    <name type="scientific">Jiangella aurantiaca</name>
    <dbReference type="NCBI Taxonomy" id="2530373"/>
    <lineage>
        <taxon>Bacteria</taxon>
        <taxon>Bacillati</taxon>
        <taxon>Actinomycetota</taxon>
        <taxon>Actinomycetes</taxon>
        <taxon>Jiangellales</taxon>
        <taxon>Jiangellaceae</taxon>
        <taxon>Jiangella</taxon>
    </lineage>
</organism>
<accession>A0A4R5AGH7</accession>
<evidence type="ECO:0000313" key="3">
    <source>
        <dbReference type="Proteomes" id="UP000295217"/>
    </source>
</evidence>
<keyword evidence="3" id="KW-1185">Reference proteome</keyword>
<evidence type="ECO:0000259" key="1">
    <source>
        <dbReference type="Pfam" id="PF00248"/>
    </source>
</evidence>